<accession>A0A315XPS6</accession>
<dbReference type="RefSeq" id="WP_116591437.1">
    <property type="nucleotide sequence ID" value="NZ_MZGS01000016.1"/>
</dbReference>
<dbReference type="Proteomes" id="UP000251717">
    <property type="component" value="Unassembled WGS sequence"/>
</dbReference>
<dbReference type="AlphaFoldDB" id="A0A315XPS6"/>
<keyword evidence="2" id="KW-1185">Reference proteome</keyword>
<dbReference type="EMBL" id="MZGS01000016">
    <property type="protein sequence ID" value="PWB87868.1"/>
    <property type="molecule type" value="Genomic_DNA"/>
</dbReference>
<evidence type="ECO:0000313" key="1">
    <source>
        <dbReference type="EMBL" id="PWB87868.1"/>
    </source>
</evidence>
<reference evidence="1 2" key="1">
    <citation type="submission" date="2017-03" db="EMBL/GenBank/DDBJ databases">
        <title>Genome sequence of Methanobrevibacter thaueri.</title>
        <authorList>
            <person name="Poehlein A."/>
            <person name="Seedorf H."/>
            <person name="Daniel R."/>
        </authorList>
    </citation>
    <scope>NUCLEOTIDE SEQUENCE [LARGE SCALE GENOMIC DNA]</scope>
    <source>
        <strain evidence="1 2">DSM 11995</strain>
    </source>
</reference>
<proteinExistence type="predicted"/>
<comment type="caution">
    <text evidence="1">The sequence shown here is derived from an EMBL/GenBank/DDBJ whole genome shotgun (WGS) entry which is preliminary data.</text>
</comment>
<name>A0A315XPS6_9EURY</name>
<sequence>MRFSTTDVTWYEDGGLLEWWTGEGRPEDRKCKYCTLEEAVQFAWQNNFCLYIQPAEQDAGLFVDYTE</sequence>
<protein>
    <submittedName>
        <fullName evidence="1">Uncharacterized protein</fullName>
    </submittedName>
</protein>
<organism evidence="1 2">
    <name type="scientific">Methanobrevibacter thaueri</name>
    <dbReference type="NCBI Taxonomy" id="190975"/>
    <lineage>
        <taxon>Archaea</taxon>
        <taxon>Methanobacteriati</taxon>
        <taxon>Methanobacteriota</taxon>
        <taxon>Methanomada group</taxon>
        <taxon>Methanobacteria</taxon>
        <taxon>Methanobacteriales</taxon>
        <taxon>Methanobacteriaceae</taxon>
        <taxon>Methanobrevibacter</taxon>
    </lineage>
</organism>
<evidence type="ECO:0000313" key="2">
    <source>
        <dbReference type="Proteomes" id="UP000251717"/>
    </source>
</evidence>
<gene>
    <name evidence="1" type="ORF">MBBTH_04550</name>
</gene>